<dbReference type="AlphaFoldDB" id="A0A8C0XGI6"/>
<dbReference type="Pfam" id="PF07686">
    <property type="entry name" value="V-set"/>
    <property type="match status" value="1"/>
</dbReference>
<dbReference type="PANTHER" id="PTHR23268">
    <property type="entry name" value="T-CELL RECEPTOR BETA CHAIN"/>
    <property type="match status" value="1"/>
</dbReference>
<keyword evidence="2" id="KW-0391">Immunity</keyword>
<dbReference type="GO" id="GO:0007166">
    <property type="term" value="P:cell surface receptor signaling pathway"/>
    <property type="evidence" value="ECO:0007669"/>
    <property type="project" value="TreeGrafter"/>
</dbReference>
<feature type="chain" id="PRO_5034084589" description="Ig-like domain-containing protein" evidence="5">
    <location>
        <begin position="32"/>
        <end position="148"/>
    </location>
</feature>
<evidence type="ECO:0000256" key="5">
    <source>
        <dbReference type="SAM" id="SignalP"/>
    </source>
</evidence>
<dbReference type="SUPFAM" id="SSF48726">
    <property type="entry name" value="Immunoglobulin"/>
    <property type="match status" value="1"/>
</dbReference>
<dbReference type="InterPro" id="IPR013106">
    <property type="entry name" value="Ig_V-set"/>
</dbReference>
<reference evidence="7" key="1">
    <citation type="submission" date="2023-09" db="UniProtKB">
        <authorList>
            <consortium name="Ensembl"/>
        </authorList>
    </citation>
    <scope>IDENTIFICATION</scope>
</reference>
<protein>
    <recommendedName>
        <fullName evidence="6">Ig-like domain-containing protein</fullName>
    </recommendedName>
</protein>
<dbReference type="InterPro" id="IPR013783">
    <property type="entry name" value="Ig-like_fold"/>
</dbReference>
<name>A0A8C0XGI6_CASCN</name>
<evidence type="ECO:0000256" key="4">
    <source>
        <dbReference type="ARBA" id="ARBA00023319"/>
    </source>
</evidence>
<keyword evidence="4" id="KW-0393">Immunoglobulin domain</keyword>
<dbReference type="GO" id="GO:0002250">
    <property type="term" value="P:adaptive immune response"/>
    <property type="evidence" value="ECO:0007669"/>
    <property type="project" value="UniProtKB-KW"/>
</dbReference>
<keyword evidence="3" id="KW-1064">Adaptive immunity</keyword>
<evidence type="ECO:0000256" key="3">
    <source>
        <dbReference type="ARBA" id="ARBA00023130"/>
    </source>
</evidence>
<feature type="domain" description="Ig-like" evidence="6">
    <location>
        <begin position="44"/>
        <end position="131"/>
    </location>
</feature>
<sequence>MPSSVFLDSAWSPSLLCCVTLCLLGAGSVDAGVIQSPRYLIKAKGGKSTLQCFPISGHISVSWYQQTPDQGPQLLIEHYEKMPRNEENIPNRFTAQQFNDYHSELNMSALELGDSAVYLCASSLAQPYRVSGFLYPNLPVSADNLKGK</sequence>
<organism evidence="7">
    <name type="scientific">Castor canadensis</name>
    <name type="common">American beaver</name>
    <dbReference type="NCBI Taxonomy" id="51338"/>
    <lineage>
        <taxon>Eukaryota</taxon>
        <taxon>Metazoa</taxon>
        <taxon>Chordata</taxon>
        <taxon>Craniata</taxon>
        <taxon>Vertebrata</taxon>
        <taxon>Euteleostomi</taxon>
        <taxon>Mammalia</taxon>
        <taxon>Eutheria</taxon>
        <taxon>Euarchontoglires</taxon>
        <taxon>Glires</taxon>
        <taxon>Rodentia</taxon>
        <taxon>Castorimorpha</taxon>
        <taxon>Castoridae</taxon>
        <taxon>Castor</taxon>
    </lineage>
</organism>
<evidence type="ECO:0000259" key="6">
    <source>
        <dbReference type="PROSITE" id="PS50835"/>
    </source>
</evidence>
<accession>A0A8C0XGI6</accession>
<dbReference type="PANTHER" id="PTHR23268:SF75">
    <property type="entry name" value="T CELL RECEPTOR BETA VARIABLE 13"/>
    <property type="match status" value="1"/>
</dbReference>
<dbReference type="PROSITE" id="PS50835">
    <property type="entry name" value="IG_LIKE"/>
    <property type="match status" value="1"/>
</dbReference>
<proteinExistence type="predicted"/>
<dbReference type="Gene3D" id="2.60.40.10">
    <property type="entry name" value="Immunoglobulins"/>
    <property type="match status" value="1"/>
</dbReference>
<keyword evidence="1 5" id="KW-0732">Signal</keyword>
<feature type="signal peptide" evidence="5">
    <location>
        <begin position="1"/>
        <end position="31"/>
    </location>
</feature>
<dbReference type="InterPro" id="IPR036179">
    <property type="entry name" value="Ig-like_dom_sf"/>
</dbReference>
<dbReference type="Ensembl" id="ENSCCNT00000033848.1">
    <property type="protein sequence ID" value="ENSCCNP00000026717.1"/>
    <property type="gene ID" value="ENSCCNG00000025890.1"/>
</dbReference>
<dbReference type="InterPro" id="IPR050413">
    <property type="entry name" value="TCR_beta_variable"/>
</dbReference>
<dbReference type="InterPro" id="IPR007110">
    <property type="entry name" value="Ig-like_dom"/>
</dbReference>
<dbReference type="GO" id="GO:0005886">
    <property type="term" value="C:plasma membrane"/>
    <property type="evidence" value="ECO:0007669"/>
    <property type="project" value="TreeGrafter"/>
</dbReference>
<evidence type="ECO:0000256" key="2">
    <source>
        <dbReference type="ARBA" id="ARBA00022859"/>
    </source>
</evidence>
<evidence type="ECO:0000313" key="7">
    <source>
        <dbReference type="Ensembl" id="ENSCCNP00000026717.1"/>
    </source>
</evidence>
<evidence type="ECO:0000256" key="1">
    <source>
        <dbReference type="ARBA" id="ARBA00022729"/>
    </source>
</evidence>